<sequence>MEDSDMMSPGTAHASLKFEHPSISRRPDPPRRLALRLLAEHKRIKEILALLDRHHLGSMSVNVPFSRAPFTSIAAESFVAFEELVIVTGSSALLVHSAGGRCFLMGNKGYRNDCAILFRHAYGKVTCDLSTTNLGADTHVGFVTHGTFKEAWHADFAKQPAPRMPGREDWSSLQCSQTELNELQGLVWRGGTLCIERIALEP</sequence>
<protein>
    <submittedName>
        <fullName evidence="1">Uncharacterized protein</fullName>
    </submittedName>
</protein>
<evidence type="ECO:0000313" key="1">
    <source>
        <dbReference type="EMBL" id="QDE41102.1"/>
    </source>
</evidence>
<keyword evidence="2" id="KW-1185">Reference proteome</keyword>
<dbReference type="EMBL" id="CP041046">
    <property type="protein sequence ID" value="QDE41102.1"/>
    <property type="molecule type" value="Genomic_DNA"/>
</dbReference>
<dbReference type="AlphaFoldDB" id="A0A4Y5Z6L1"/>
<gene>
    <name evidence="1" type="ORF">FIV34_18775</name>
</gene>
<reference evidence="1 2" key="1">
    <citation type="submission" date="2019-06" db="EMBL/GenBank/DDBJ databases">
        <title>A complete genome sequence for Luteibacter pinisoli MAH-14.</title>
        <authorList>
            <person name="Baltrus D.A."/>
        </authorList>
    </citation>
    <scope>NUCLEOTIDE SEQUENCE [LARGE SCALE GENOMIC DNA]</scope>
    <source>
        <strain evidence="1 2">MAH-14</strain>
    </source>
</reference>
<name>A0A4Y5Z6L1_9GAMM</name>
<evidence type="ECO:0000313" key="2">
    <source>
        <dbReference type="Proteomes" id="UP000316093"/>
    </source>
</evidence>
<dbReference type="OrthoDB" id="5954510at2"/>
<proteinExistence type="predicted"/>
<accession>A0A4Y5Z6L1</accession>
<dbReference type="RefSeq" id="WP_139985026.1">
    <property type="nucleotide sequence ID" value="NZ_CP041046.1"/>
</dbReference>
<organism evidence="1 2">
    <name type="scientific">Luteibacter pinisoli</name>
    <dbReference type="NCBI Taxonomy" id="2589080"/>
    <lineage>
        <taxon>Bacteria</taxon>
        <taxon>Pseudomonadati</taxon>
        <taxon>Pseudomonadota</taxon>
        <taxon>Gammaproteobacteria</taxon>
        <taxon>Lysobacterales</taxon>
        <taxon>Rhodanobacteraceae</taxon>
        <taxon>Luteibacter</taxon>
    </lineage>
</organism>
<dbReference type="KEGG" id="lpy:FIV34_18775"/>
<dbReference type="Proteomes" id="UP000316093">
    <property type="component" value="Chromosome"/>
</dbReference>